<dbReference type="CDD" id="cd05466">
    <property type="entry name" value="PBP2_LTTR_substrate"/>
    <property type="match status" value="1"/>
</dbReference>
<keyword evidence="4" id="KW-0804">Transcription</keyword>
<dbReference type="PANTHER" id="PTHR30346:SF0">
    <property type="entry name" value="HCA OPERON TRANSCRIPTIONAL ACTIVATOR HCAR"/>
    <property type="match status" value="1"/>
</dbReference>
<accession>A0A7M2RGV4</accession>
<keyword evidence="2" id="KW-0805">Transcription regulation</keyword>
<dbReference type="Gene3D" id="1.10.10.10">
    <property type="entry name" value="Winged helix-like DNA-binding domain superfamily/Winged helix DNA-binding domain"/>
    <property type="match status" value="1"/>
</dbReference>
<evidence type="ECO:0000256" key="4">
    <source>
        <dbReference type="ARBA" id="ARBA00023163"/>
    </source>
</evidence>
<proteinExistence type="inferred from homology"/>
<dbReference type="Gene3D" id="3.40.190.290">
    <property type="match status" value="1"/>
</dbReference>
<evidence type="ECO:0000313" key="7">
    <source>
        <dbReference type="Proteomes" id="UP000593601"/>
    </source>
</evidence>
<keyword evidence="3" id="KW-0238">DNA-binding</keyword>
<evidence type="ECO:0000256" key="3">
    <source>
        <dbReference type="ARBA" id="ARBA00023125"/>
    </source>
</evidence>
<dbReference type="SUPFAM" id="SSF46785">
    <property type="entry name" value="Winged helix' DNA-binding domain"/>
    <property type="match status" value="1"/>
</dbReference>
<dbReference type="FunFam" id="1.10.10.10:FF:000001">
    <property type="entry name" value="LysR family transcriptional regulator"/>
    <property type="match status" value="1"/>
</dbReference>
<dbReference type="GO" id="GO:0003677">
    <property type="term" value="F:DNA binding"/>
    <property type="evidence" value="ECO:0007669"/>
    <property type="project" value="UniProtKB-KW"/>
</dbReference>
<dbReference type="KEGG" id="bliq:INP51_15770"/>
<dbReference type="InterPro" id="IPR000847">
    <property type="entry name" value="LysR_HTH_N"/>
</dbReference>
<evidence type="ECO:0000256" key="1">
    <source>
        <dbReference type="ARBA" id="ARBA00009437"/>
    </source>
</evidence>
<dbReference type="AlphaFoldDB" id="A0A7M2RGV4"/>
<dbReference type="PANTHER" id="PTHR30346">
    <property type="entry name" value="TRANSCRIPTIONAL DUAL REGULATOR HCAR-RELATED"/>
    <property type="match status" value="1"/>
</dbReference>
<dbReference type="PROSITE" id="PS50931">
    <property type="entry name" value="HTH_LYSR"/>
    <property type="match status" value="1"/>
</dbReference>
<comment type="similarity">
    <text evidence="1">Belongs to the LysR transcriptional regulatory family.</text>
</comment>
<evidence type="ECO:0000256" key="2">
    <source>
        <dbReference type="ARBA" id="ARBA00023015"/>
    </source>
</evidence>
<dbReference type="InterPro" id="IPR005119">
    <property type="entry name" value="LysR_subst-bd"/>
</dbReference>
<feature type="domain" description="HTH lysR-type" evidence="5">
    <location>
        <begin position="1"/>
        <end position="58"/>
    </location>
</feature>
<protein>
    <submittedName>
        <fullName evidence="6">LysR family transcriptional regulator</fullName>
    </submittedName>
</protein>
<dbReference type="Pfam" id="PF00126">
    <property type="entry name" value="HTH_1"/>
    <property type="match status" value="1"/>
</dbReference>
<dbReference type="InterPro" id="IPR036390">
    <property type="entry name" value="WH_DNA-bd_sf"/>
</dbReference>
<dbReference type="PRINTS" id="PR00039">
    <property type="entry name" value="HTHLYSR"/>
</dbReference>
<name>A0A7M2RGV4_9FIRM</name>
<keyword evidence="7" id="KW-1185">Reference proteome</keyword>
<dbReference type="InterPro" id="IPR036388">
    <property type="entry name" value="WH-like_DNA-bd_sf"/>
</dbReference>
<evidence type="ECO:0000313" key="6">
    <source>
        <dbReference type="EMBL" id="QOV19368.1"/>
    </source>
</evidence>
<dbReference type="EMBL" id="CP063304">
    <property type="protein sequence ID" value="QOV19368.1"/>
    <property type="molecule type" value="Genomic_DNA"/>
</dbReference>
<dbReference type="RefSeq" id="WP_193735688.1">
    <property type="nucleotide sequence ID" value="NZ_CP063304.1"/>
</dbReference>
<reference evidence="6 7" key="1">
    <citation type="submission" date="2020-10" db="EMBL/GenBank/DDBJ databases">
        <title>Blautia liquoris sp.nov., isolated from the mud in a fermentation cellar used for the production of Chinese strong-flavoured liquor.</title>
        <authorList>
            <person name="Lu L."/>
        </authorList>
    </citation>
    <scope>NUCLEOTIDE SEQUENCE [LARGE SCALE GENOMIC DNA]</scope>
    <source>
        <strain evidence="6 7">LZLJ-3</strain>
    </source>
</reference>
<evidence type="ECO:0000259" key="5">
    <source>
        <dbReference type="PROSITE" id="PS50931"/>
    </source>
</evidence>
<dbReference type="GO" id="GO:0032993">
    <property type="term" value="C:protein-DNA complex"/>
    <property type="evidence" value="ECO:0007669"/>
    <property type="project" value="TreeGrafter"/>
</dbReference>
<organism evidence="6 7">
    <name type="scientific">Blautia liquoris</name>
    <dbReference type="NCBI Taxonomy" id="2779518"/>
    <lineage>
        <taxon>Bacteria</taxon>
        <taxon>Bacillati</taxon>
        <taxon>Bacillota</taxon>
        <taxon>Clostridia</taxon>
        <taxon>Lachnospirales</taxon>
        <taxon>Lachnospiraceae</taxon>
        <taxon>Blautia</taxon>
    </lineage>
</organism>
<dbReference type="SUPFAM" id="SSF53850">
    <property type="entry name" value="Periplasmic binding protein-like II"/>
    <property type="match status" value="1"/>
</dbReference>
<dbReference type="Proteomes" id="UP000593601">
    <property type="component" value="Chromosome"/>
</dbReference>
<sequence length="296" mass="34531">MKLNIMREFVRLSATRNYSKTADELYIAQSALSRHMSALEDELNVKLIDRTRNSFELTPMGKIVLEDFKKILKNYEDLLDKIAKQTEIENGELHLGFLYYDMNYYVAKIRHIFHKKYPKIKLILHSYQPMQLEADLLEGKLDVALIYGMSGCCHRDIEYIPFLKIPYSLIYCNNHRFASRKDIRISDLDGERLLCPEAPFELNHVGDMLEKMFAEGGAHTFKKIQIHNYDEVPWLMKENDAIYISPMVNNQAYGSDTKYRFLLPELYHTDVSAVWLSKNTNAAIHLLCSAIKVCYP</sequence>
<gene>
    <name evidence="6" type="ORF">INP51_15770</name>
</gene>
<dbReference type="GO" id="GO:0003700">
    <property type="term" value="F:DNA-binding transcription factor activity"/>
    <property type="evidence" value="ECO:0007669"/>
    <property type="project" value="InterPro"/>
</dbReference>
<dbReference type="Pfam" id="PF03466">
    <property type="entry name" value="LysR_substrate"/>
    <property type="match status" value="1"/>
</dbReference>